<feature type="transmembrane region" description="Helical" evidence="2">
    <location>
        <begin position="254"/>
        <end position="277"/>
    </location>
</feature>
<feature type="region of interest" description="Disordered" evidence="1">
    <location>
        <begin position="319"/>
        <end position="369"/>
    </location>
</feature>
<evidence type="ECO:0000256" key="2">
    <source>
        <dbReference type="SAM" id="Phobius"/>
    </source>
</evidence>
<feature type="transmembrane region" description="Helical" evidence="2">
    <location>
        <begin position="15"/>
        <end position="35"/>
    </location>
</feature>
<proteinExistence type="predicted"/>
<dbReference type="Proteomes" id="UP000800094">
    <property type="component" value="Unassembled WGS sequence"/>
</dbReference>
<keyword evidence="4" id="KW-1185">Reference proteome</keyword>
<reference evidence="3" key="1">
    <citation type="journal article" date="2020" name="Stud. Mycol.">
        <title>101 Dothideomycetes genomes: a test case for predicting lifestyles and emergence of pathogens.</title>
        <authorList>
            <person name="Haridas S."/>
            <person name="Albert R."/>
            <person name="Binder M."/>
            <person name="Bloem J."/>
            <person name="Labutti K."/>
            <person name="Salamov A."/>
            <person name="Andreopoulos B."/>
            <person name="Baker S."/>
            <person name="Barry K."/>
            <person name="Bills G."/>
            <person name="Bluhm B."/>
            <person name="Cannon C."/>
            <person name="Castanera R."/>
            <person name="Culley D."/>
            <person name="Daum C."/>
            <person name="Ezra D."/>
            <person name="Gonzalez J."/>
            <person name="Henrissat B."/>
            <person name="Kuo A."/>
            <person name="Liang C."/>
            <person name="Lipzen A."/>
            <person name="Lutzoni F."/>
            <person name="Magnuson J."/>
            <person name="Mondo S."/>
            <person name="Nolan M."/>
            <person name="Ohm R."/>
            <person name="Pangilinan J."/>
            <person name="Park H.-J."/>
            <person name="Ramirez L."/>
            <person name="Alfaro M."/>
            <person name="Sun H."/>
            <person name="Tritt A."/>
            <person name="Yoshinaga Y."/>
            <person name="Zwiers L.-H."/>
            <person name="Turgeon B."/>
            <person name="Goodwin S."/>
            <person name="Spatafora J."/>
            <person name="Crous P."/>
            <person name="Grigoriev I."/>
        </authorList>
    </citation>
    <scope>NUCLEOTIDE SEQUENCE</scope>
    <source>
        <strain evidence="3">CBS 122368</strain>
    </source>
</reference>
<sequence>MAVCDFEGNSDMYGLGIRLGYYFQWFGAILAAWIAPSEVQGLRFGIDLFVAATFLALVIATGNDVNSLEPVDTYIILLLMFGAYLALVPIFLWRLLTGCDPYWDPTRYPLVKPGSRSANLNFLMLIGALVFQYWFWFDRVPDLDDYNCQQYGFLLAQVRLNSKVSVVLNILMYFWLGIVCLYIIVLKIRHAVGFPDPSERRKRLISRRHKREHIRRLQNMDTWSKLIVVATVTAAVELTISWNEIDGANTLSGAGQTIPFVIGLGALIRILYVYFFYAEDQGSDSGSYYGSGGAHPYRGPPSPLPYWQMPTLRYGTPQHFGHRRARSGPRPSATPEPIPVRQMPRPGGPPMRMPVRQMPVFDRETPRRS</sequence>
<feature type="transmembrane region" description="Helical" evidence="2">
    <location>
        <begin position="164"/>
        <end position="185"/>
    </location>
</feature>
<feature type="transmembrane region" description="Helical" evidence="2">
    <location>
        <begin position="117"/>
        <end position="136"/>
    </location>
</feature>
<dbReference type="OrthoDB" id="3945378at2759"/>
<evidence type="ECO:0000256" key="1">
    <source>
        <dbReference type="SAM" id="MobiDB-lite"/>
    </source>
</evidence>
<feature type="transmembrane region" description="Helical" evidence="2">
    <location>
        <begin position="223"/>
        <end position="242"/>
    </location>
</feature>
<keyword evidence="2" id="KW-1133">Transmembrane helix</keyword>
<keyword evidence="2" id="KW-0812">Transmembrane</keyword>
<name>A0A6A6I6Z1_9PLEO</name>
<accession>A0A6A6I6Z1</accession>
<protein>
    <submittedName>
        <fullName evidence="3">Uncharacterized protein</fullName>
    </submittedName>
</protein>
<dbReference type="RefSeq" id="XP_033680284.1">
    <property type="nucleotide sequence ID" value="XM_033835771.1"/>
</dbReference>
<keyword evidence="2" id="KW-0472">Membrane</keyword>
<feature type="transmembrane region" description="Helical" evidence="2">
    <location>
        <begin position="74"/>
        <end position="96"/>
    </location>
</feature>
<gene>
    <name evidence="3" type="ORF">BU26DRAFT_607578</name>
</gene>
<organism evidence="3 4">
    <name type="scientific">Trematosphaeria pertusa</name>
    <dbReference type="NCBI Taxonomy" id="390896"/>
    <lineage>
        <taxon>Eukaryota</taxon>
        <taxon>Fungi</taxon>
        <taxon>Dikarya</taxon>
        <taxon>Ascomycota</taxon>
        <taxon>Pezizomycotina</taxon>
        <taxon>Dothideomycetes</taxon>
        <taxon>Pleosporomycetidae</taxon>
        <taxon>Pleosporales</taxon>
        <taxon>Massarineae</taxon>
        <taxon>Trematosphaeriaceae</taxon>
        <taxon>Trematosphaeria</taxon>
    </lineage>
</organism>
<evidence type="ECO:0000313" key="4">
    <source>
        <dbReference type="Proteomes" id="UP000800094"/>
    </source>
</evidence>
<feature type="transmembrane region" description="Helical" evidence="2">
    <location>
        <begin position="42"/>
        <end position="62"/>
    </location>
</feature>
<evidence type="ECO:0000313" key="3">
    <source>
        <dbReference type="EMBL" id="KAF2245280.1"/>
    </source>
</evidence>
<dbReference type="EMBL" id="ML987200">
    <property type="protein sequence ID" value="KAF2245280.1"/>
    <property type="molecule type" value="Genomic_DNA"/>
</dbReference>
<dbReference type="GeneID" id="54589101"/>
<dbReference type="AlphaFoldDB" id="A0A6A6I6Z1"/>